<evidence type="ECO:0000313" key="2">
    <source>
        <dbReference type="Proteomes" id="UP001371305"/>
    </source>
</evidence>
<protein>
    <recommendedName>
        <fullName evidence="3">HEAT repeat domain-containing protein</fullName>
    </recommendedName>
</protein>
<dbReference type="EMBL" id="JBBUKT010000001">
    <property type="protein sequence ID" value="MEK7949503.1"/>
    <property type="molecule type" value="Genomic_DNA"/>
</dbReference>
<evidence type="ECO:0008006" key="3">
    <source>
        <dbReference type="Google" id="ProtNLM"/>
    </source>
</evidence>
<evidence type="ECO:0000313" key="1">
    <source>
        <dbReference type="EMBL" id="MEK7949503.1"/>
    </source>
</evidence>
<gene>
    <name evidence="1" type="ORF">WKV53_03295</name>
</gene>
<reference evidence="1 2" key="1">
    <citation type="submission" date="2024-04" db="EMBL/GenBank/DDBJ databases">
        <title>Luteolibacter sp. isolated from soil.</title>
        <authorList>
            <person name="An J."/>
        </authorList>
    </citation>
    <scope>NUCLEOTIDE SEQUENCE [LARGE SCALE GENOMIC DNA]</scope>
    <source>
        <strain evidence="1 2">Y139</strain>
    </source>
</reference>
<sequence>MAAGLLPSDDTLEILKDPKLPDRVSRVALWLPHASLEEVQEFWNHLMENPAVPDELIVLVMARWVALDPAGAIKAKRPGLGPSRAWEAWAYSDPKAAHRAAVDSGDDQIQMLVMQAIASRDPDYVLKLMEEGDMASRRSASRVVDAFLAQRSYERAMDVTLRFSSGLNKDKIFREWAKQDAAEALKWGLQQPKLVSTINKDDELMRDIARQNEAAVPEILAKLPAGDIKQRLQGAYVKALAERDPEVAMRFASDIGSPLLRDNLLGTIGASLAGSKPEAAAGILSKLLDEGRSLGEHPVIVFFPEGSRQWTSTESPLDGFGKALVERMPEQALDTAMQNAEKPAYRKAALQLADMAMERDAWDFGGWLDRQPAGGVRDELILHFSSHLVEEGEPAYAEALSWAAAMSDARQRDEQLSDLLSRWKSKDPEAYRKYVADPKTPEAIRALSTPSESR</sequence>
<accession>A0ABU9APP7</accession>
<organism evidence="1 2">
    <name type="scientific">Luteolibacter soli</name>
    <dbReference type="NCBI Taxonomy" id="3135280"/>
    <lineage>
        <taxon>Bacteria</taxon>
        <taxon>Pseudomonadati</taxon>
        <taxon>Verrucomicrobiota</taxon>
        <taxon>Verrucomicrobiia</taxon>
        <taxon>Verrucomicrobiales</taxon>
        <taxon>Verrucomicrobiaceae</taxon>
        <taxon>Luteolibacter</taxon>
    </lineage>
</organism>
<proteinExistence type="predicted"/>
<dbReference type="Proteomes" id="UP001371305">
    <property type="component" value="Unassembled WGS sequence"/>
</dbReference>
<keyword evidence="2" id="KW-1185">Reference proteome</keyword>
<comment type="caution">
    <text evidence="1">The sequence shown here is derived from an EMBL/GenBank/DDBJ whole genome shotgun (WGS) entry which is preliminary data.</text>
</comment>
<name>A0ABU9APP7_9BACT</name>